<dbReference type="RefSeq" id="WP_310865883.1">
    <property type="nucleotide sequence ID" value="NZ_JAVLSF010000104.1"/>
</dbReference>
<reference evidence="1" key="1">
    <citation type="submission" date="2023-04" db="EMBL/GenBank/DDBJ databases">
        <title>Genomic characterization of faba bean (Vicia faba) microsymbionts in Mexican soils.</title>
        <authorList>
            <person name="Rivera Orduna F.N."/>
            <person name="Guevara-Luna J."/>
            <person name="Yan J."/>
            <person name="Arroyo-Herrera I."/>
            <person name="Li Y."/>
            <person name="Vasquez-Murrieta M.S."/>
            <person name="Wang E.T."/>
        </authorList>
    </citation>
    <scope>NUCLEOTIDE SEQUENCE</scope>
    <source>
        <strain evidence="1">CH26</strain>
    </source>
</reference>
<protein>
    <submittedName>
        <fullName evidence="1">Uncharacterized protein</fullName>
    </submittedName>
</protein>
<dbReference type="EMBL" id="JAVLSF010000104">
    <property type="protein sequence ID" value="MDR9777682.1"/>
    <property type="molecule type" value="Genomic_DNA"/>
</dbReference>
<evidence type="ECO:0000313" key="1">
    <source>
        <dbReference type="EMBL" id="MDR9777682.1"/>
    </source>
</evidence>
<dbReference type="AlphaFoldDB" id="A0AAJ2GXD3"/>
<organism evidence="1 2">
    <name type="scientific">Rhizobium hidalgonense</name>
    <dbReference type="NCBI Taxonomy" id="1538159"/>
    <lineage>
        <taxon>Bacteria</taxon>
        <taxon>Pseudomonadati</taxon>
        <taxon>Pseudomonadota</taxon>
        <taxon>Alphaproteobacteria</taxon>
        <taxon>Hyphomicrobiales</taxon>
        <taxon>Rhizobiaceae</taxon>
        <taxon>Rhizobium/Agrobacterium group</taxon>
        <taxon>Rhizobium</taxon>
    </lineage>
</organism>
<feature type="non-terminal residue" evidence="1">
    <location>
        <position position="328"/>
    </location>
</feature>
<sequence length="328" mass="38441">KTWFNAAHSSPLIANTSHGSGKTTFLSAVASQMLIQSPITEDIKPVLFLCQLREKKYIHYQVQQSLSEQLSQQNDGDERQETYASAINQCCTTLHDFIFASLNNQQKVFFEAVNYVDEIQFNRLWQRSALKSNSTLSAKLCWNVIKYLIKGVNEDHEALSFRNSLNEYSSLTRSTFDYIYKEVWQKWYRLLAKQNNYWDEEDLVAFTLNQNIQLPSHSLLLVDDAQLYSKNTFQLLIQCNHWVKNYSHKDITYWPFIFLGDQQAARPSLVHKWVVQLSEVLCQFTDQEPSLLLSMQIDESHLVPHWLNQQLLNQRLKLKVLNLRKEKP</sequence>
<accession>A0AAJ2GXD3</accession>
<comment type="caution">
    <text evidence="1">The sequence shown here is derived from an EMBL/GenBank/DDBJ whole genome shotgun (WGS) entry which is preliminary data.</text>
</comment>
<feature type="non-terminal residue" evidence="1">
    <location>
        <position position="1"/>
    </location>
</feature>
<proteinExistence type="predicted"/>
<gene>
    <name evidence="1" type="ORF">RJJ65_34690</name>
</gene>
<evidence type="ECO:0000313" key="2">
    <source>
        <dbReference type="Proteomes" id="UP001268610"/>
    </source>
</evidence>
<dbReference type="Proteomes" id="UP001268610">
    <property type="component" value="Unassembled WGS sequence"/>
</dbReference>
<dbReference type="InterPro" id="IPR027417">
    <property type="entry name" value="P-loop_NTPase"/>
</dbReference>
<name>A0AAJ2GXD3_9HYPH</name>
<dbReference type="SUPFAM" id="SSF52540">
    <property type="entry name" value="P-loop containing nucleoside triphosphate hydrolases"/>
    <property type="match status" value="1"/>
</dbReference>